<dbReference type="Proteomes" id="UP000693672">
    <property type="component" value="Unassembled WGS sequence"/>
</dbReference>
<evidence type="ECO:0000256" key="3">
    <source>
        <dbReference type="ARBA" id="ARBA00004819"/>
    </source>
</evidence>
<evidence type="ECO:0000256" key="9">
    <source>
        <dbReference type="HAMAP-Rule" id="MF_00375"/>
    </source>
</evidence>
<comment type="catalytic activity">
    <reaction evidence="1 9">
        <text>(S)-4-amino-5-oxopentanoate = 5-aminolevulinate</text>
        <dbReference type="Rhea" id="RHEA:14265"/>
        <dbReference type="ChEBI" id="CHEBI:57501"/>
        <dbReference type="ChEBI" id="CHEBI:356416"/>
        <dbReference type="EC" id="5.4.3.8"/>
    </reaction>
</comment>
<dbReference type="GO" id="GO:0042286">
    <property type="term" value="F:glutamate-1-semialdehyde 2,1-aminomutase activity"/>
    <property type="evidence" value="ECO:0007669"/>
    <property type="project" value="UniProtKB-UniRule"/>
</dbReference>
<dbReference type="PROSITE" id="PS00600">
    <property type="entry name" value="AA_TRANSFER_CLASS_3"/>
    <property type="match status" value="1"/>
</dbReference>
<comment type="subcellular location">
    <subcellularLocation>
        <location evidence="9">Cytoplasm</location>
    </subcellularLocation>
</comment>
<evidence type="ECO:0000256" key="4">
    <source>
        <dbReference type="ARBA" id="ARBA00008981"/>
    </source>
</evidence>
<dbReference type="InterPro" id="IPR005814">
    <property type="entry name" value="Aminotrans_3"/>
</dbReference>
<comment type="caution">
    <text evidence="10">The sequence shown here is derived from an EMBL/GenBank/DDBJ whole genome shotgun (WGS) entry which is preliminary data.</text>
</comment>
<evidence type="ECO:0000256" key="5">
    <source>
        <dbReference type="ARBA" id="ARBA00022490"/>
    </source>
</evidence>
<gene>
    <name evidence="10" type="primary">hemL_2</name>
    <name evidence="9" type="synonym">hemL</name>
    <name evidence="10" type="ORF">PAESOLCIP111_03251</name>
</gene>
<dbReference type="NCBIfam" id="TIGR00713">
    <property type="entry name" value="hemL"/>
    <property type="match status" value="1"/>
</dbReference>
<dbReference type="GO" id="GO:0005737">
    <property type="term" value="C:cytoplasm"/>
    <property type="evidence" value="ECO:0007669"/>
    <property type="project" value="UniProtKB-SubCell"/>
</dbReference>
<proteinExistence type="inferred from homology"/>
<keyword evidence="7 9" id="KW-0413">Isomerase</keyword>
<evidence type="ECO:0000256" key="1">
    <source>
        <dbReference type="ARBA" id="ARBA00001579"/>
    </source>
</evidence>
<reference evidence="10" key="1">
    <citation type="submission" date="2021-06" db="EMBL/GenBank/DDBJ databases">
        <authorList>
            <person name="Criscuolo A."/>
        </authorList>
    </citation>
    <scope>NUCLEOTIDE SEQUENCE</scope>
    <source>
        <strain evidence="10">CIP111600</strain>
    </source>
</reference>
<dbReference type="Pfam" id="PF00202">
    <property type="entry name" value="Aminotran_3"/>
    <property type="match status" value="1"/>
</dbReference>
<dbReference type="RefSeq" id="WP_218093008.1">
    <property type="nucleotide sequence ID" value="NZ_CAJVAS010000013.1"/>
</dbReference>
<dbReference type="NCBIfam" id="NF000818">
    <property type="entry name" value="PRK00062.1"/>
    <property type="match status" value="1"/>
</dbReference>
<dbReference type="EC" id="5.4.3.8" evidence="9"/>
<feature type="modified residue" description="N6-(pyridoxal phosphate)lysine" evidence="9">
    <location>
        <position position="273"/>
    </location>
</feature>
<evidence type="ECO:0000256" key="8">
    <source>
        <dbReference type="ARBA" id="ARBA00023244"/>
    </source>
</evidence>
<accession>A0A916K4Y0</accession>
<dbReference type="InterPro" id="IPR049704">
    <property type="entry name" value="Aminotrans_3_PPA_site"/>
</dbReference>
<evidence type="ECO:0000313" key="11">
    <source>
        <dbReference type="Proteomes" id="UP000693672"/>
    </source>
</evidence>
<comment type="subunit">
    <text evidence="9">Homodimer.</text>
</comment>
<dbReference type="FunFam" id="3.40.640.10:FF:000021">
    <property type="entry name" value="Glutamate-1-semialdehyde 2,1-aminomutase"/>
    <property type="match status" value="1"/>
</dbReference>
<dbReference type="PANTHER" id="PTHR43713:SF3">
    <property type="entry name" value="GLUTAMATE-1-SEMIALDEHYDE 2,1-AMINOMUTASE 1, CHLOROPLASTIC-RELATED"/>
    <property type="match status" value="1"/>
</dbReference>
<comment type="pathway">
    <text evidence="3">Porphyrin-containing compound metabolism; protoporphyrin-IX biosynthesis; 5-aminolevulinate from L-glutamyl-tRNA(Glu): step 2/2.</text>
</comment>
<dbReference type="GO" id="GO:0030170">
    <property type="term" value="F:pyridoxal phosphate binding"/>
    <property type="evidence" value="ECO:0007669"/>
    <property type="project" value="InterPro"/>
</dbReference>
<keyword evidence="11" id="KW-1185">Reference proteome</keyword>
<protein>
    <recommendedName>
        <fullName evidence="9">Glutamate-1-semialdehyde 2,1-aminomutase</fullName>
        <shortName evidence="9">GSA</shortName>
        <ecNumber evidence="9">5.4.3.8</ecNumber>
    </recommendedName>
    <alternativeName>
        <fullName evidence="9">Glutamate-1-semialdehyde aminotransferase</fullName>
        <shortName evidence="9">GSA-AT</shortName>
    </alternativeName>
</protein>
<dbReference type="GO" id="GO:0006782">
    <property type="term" value="P:protoporphyrinogen IX biosynthetic process"/>
    <property type="evidence" value="ECO:0007669"/>
    <property type="project" value="UniProtKB-UniRule"/>
</dbReference>
<dbReference type="PANTHER" id="PTHR43713">
    <property type="entry name" value="GLUTAMATE-1-SEMIALDEHYDE 2,1-AMINOMUTASE"/>
    <property type="match status" value="1"/>
</dbReference>
<keyword evidence="8 9" id="KW-0627">Porphyrin biosynthesis</keyword>
<name>A0A916K4Y0_9BACL</name>
<keyword evidence="5 9" id="KW-0963">Cytoplasm</keyword>
<dbReference type="GO" id="GO:0008483">
    <property type="term" value="F:transaminase activity"/>
    <property type="evidence" value="ECO:0007669"/>
    <property type="project" value="InterPro"/>
</dbReference>
<evidence type="ECO:0000256" key="2">
    <source>
        <dbReference type="ARBA" id="ARBA00001933"/>
    </source>
</evidence>
<dbReference type="EMBL" id="CAJVAS010000013">
    <property type="protein sequence ID" value="CAG7630985.1"/>
    <property type="molecule type" value="Genomic_DNA"/>
</dbReference>
<organism evidence="10 11">
    <name type="scientific">Paenibacillus solanacearum</name>
    <dbReference type="NCBI Taxonomy" id="2048548"/>
    <lineage>
        <taxon>Bacteria</taxon>
        <taxon>Bacillati</taxon>
        <taxon>Bacillota</taxon>
        <taxon>Bacilli</taxon>
        <taxon>Bacillales</taxon>
        <taxon>Paenibacillaceae</taxon>
        <taxon>Paenibacillus</taxon>
    </lineage>
</organism>
<evidence type="ECO:0000256" key="7">
    <source>
        <dbReference type="ARBA" id="ARBA00023235"/>
    </source>
</evidence>
<evidence type="ECO:0000313" key="10">
    <source>
        <dbReference type="EMBL" id="CAG7630985.1"/>
    </source>
</evidence>
<dbReference type="AlphaFoldDB" id="A0A916K4Y0"/>
<evidence type="ECO:0000256" key="6">
    <source>
        <dbReference type="ARBA" id="ARBA00022898"/>
    </source>
</evidence>
<keyword evidence="6 9" id="KW-0663">Pyridoxal phosphate</keyword>
<comment type="cofactor">
    <cofactor evidence="2 9">
        <name>pyridoxal 5'-phosphate</name>
        <dbReference type="ChEBI" id="CHEBI:597326"/>
    </cofactor>
</comment>
<sequence length="433" mass="46418">MSNHRKRSDARSAQAFAEAKAYIPGGVNSPVRAFKSVGLTPLFVERASGSRVYDIDGNEFIDYIGSWGPMIVGHTHPEVIEAVTKTAALGTSFGAPTELETRMAKLVTERMPSIELVRMVNSGTEATMSALRLARGYTGRSKIVKFEGCYHGHADSLLIKAGSGVATLGLPDSPGVPESVAVNTITVPYNDLESIGIVFEKFGEQIAAVIVEPIAGNMGVVPPLPGFLEGLREVTQKYGSLLIFDEVMTGFRVGLNSAQGRYGITPDLTCLGKVIGGGLPVGAYGGKREIMEQIAPAGPIYQAGTLSGNPLAMAAGYTTLKLLGEPGVYEELERKSARLEEGFTRNAKQFGIPSTINRVGSMVCPFFTDEQVVNYETAKLSDLQKFNRYFGLLLDYGVSIAPSQFEGMFVSTAHTDADIDATIEAHYEALKQL</sequence>
<dbReference type="HAMAP" id="MF_00375">
    <property type="entry name" value="HemL_aminotrans_3"/>
    <property type="match status" value="1"/>
</dbReference>
<dbReference type="InterPro" id="IPR004639">
    <property type="entry name" value="4pyrrol_synth_GluAld_NH2Trfase"/>
</dbReference>
<comment type="similarity">
    <text evidence="4 9">Belongs to the class-III pyridoxal-phosphate-dependent aminotransferase family. HemL subfamily.</text>
</comment>
<dbReference type="CDD" id="cd00610">
    <property type="entry name" value="OAT_like"/>
    <property type="match status" value="1"/>
</dbReference>